<dbReference type="OrthoDB" id="5809458at2759"/>
<dbReference type="AlphaFoldDB" id="A0A6A6WTQ4"/>
<dbReference type="SFLD" id="SFLDG01180">
    <property type="entry name" value="SUF1"/>
    <property type="match status" value="1"/>
</dbReference>
<dbReference type="SFLD" id="SFLDS00019">
    <property type="entry name" value="Glutathione_Transferase_(cytos"/>
    <property type="match status" value="1"/>
</dbReference>
<dbReference type="Pfam" id="PF17172">
    <property type="entry name" value="GST_N_4"/>
    <property type="match status" value="1"/>
</dbReference>
<protein>
    <recommendedName>
        <fullName evidence="2">Thioredoxin-like fold domain-containing protein</fullName>
    </recommendedName>
</protein>
<dbReference type="PANTHER" id="PTHR12289">
    <property type="entry name" value="METAXIN RELATED"/>
    <property type="match status" value="1"/>
</dbReference>
<dbReference type="InterPro" id="IPR012336">
    <property type="entry name" value="Thioredoxin-like_fold"/>
</dbReference>
<dbReference type="Proteomes" id="UP000799757">
    <property type="component" value="Unassembled WGS sequence"/>
</dbReference>
<evidence type="ECO:0000313" key="4">
    <source>
        <dbReference type="Proteomes" id="UP000799757"/>
    </source>
</evidence>
<reference evidence="3" key="1">
    <citation type="journal article" date="2020" name="Stud. Mycol.">
        <title>101 Dothideomycetes genomes: a test case for predicting lifestyles and emergence of pathogens.</title>
        <authorList>
            <person name="Haridas S."/>
            <person name="Albert R."/>
            <person name="Binder M."/>
            <person name="Bloem J."/>
            <person name="Labutti K."/>
            <person name="Salamov A."/>
            <person name="Andreopoulos B."/>
            <person name="Baker S."/>
            <person name="Barry K."/>
            <person name="Bills G."/>
            <person name="Bluhm B."/>
            <person name="Cannon C."/>
            <person name="Castanera R."/>
            <person name="Culley D."/>
            <person name="Daum C."/>
            <person name="Ezra D."/>
            <person name="Gonzalez J."/>
            <person name="Henrissat B."/>
            <person name="Kuo A."/>
            <person name="Liang C."/>
            <person name="Lipzen A."/>
            <person name="Lutzoni F."/>
            <person name="Magnuson J."/>
            <person name="Mondo S."/>
            <person name="Nolan M."/>
            <person name="Ohm R."/>
            <person name="Pangilinan J."/>
            <person name="Park H.-J."/>
            <person name="Ramirez L."/>
            <person name="Alfaro M."/>
            <person name="Sun H."/>
            <person name="Tritt A."/>
            <person name="Yoshinaga Y."/>
            <person name="Zwiers L.-H."/>
            <person name="Turgeon B."/>
            <person name="Goodwin S."/>
            <person name="Spatafora J."/>
            <person name="Crous P."/>
            <person name="Grigoriev I."/>
        </authorList>
    </citation>
    <scope>NUCLEOTIDE SEQUENCE</scope>
    <source>
        <strain evidence="3">CBS 109.77</strain>
    </source>
</reference>
<evidence type="ECO:0000313" key="3">
    <source>
        <dbReference type="EMBL" id="KAF2787304.1"/>
    </source>
</evidence>
<keyword evidence="4" id="KW-1185">Reference proteome</keyword>
<dbReference type="InterPro" id="IPR026928">
    <property type="entry name" value="FAX/IsoI-like"/>
</dbReference>
<name>A0A6A6WTQ4_9PLEO</name>
<sequence>MSSLSPQPKLTLYRGWDSPGKYVWSPFVTKLEFRLRTSHTPYTNAAGSTFSGPKGKIPYMAVDETANPPELLADSSLIIKALRERGLIKDVNESLSGRDRGLDLAVRALMEDKLCFFHTHERWIQNYYVMRDYALSAVPYPLRVVVGMLAFRGNVRKLHDQGTGRFSDAEIRGFIEEIWTGVDGLLEDSRRMNLGRPEGECYWVLGGEEPTEADATVYGFVASVLVSKAGPESGRLLRERFPRVVSWAERVHGAWFPDYEIWE</sequence>
<accession>A0A6A6WTQ4</accession>
<proteinExistence type="inferred from homology"/>
<dbReference type="EMBL" id="MU002335">
    <property type="protein sequence ID" value="KAF2787304.1"/>
    <property type="molecule type" value="Genomic_DNA"/>
</dbReference>
<dbReference type="GO" id="GO:0005737">
    <property type="term" value="C:cytoplasm"/>
    <property type="evidence" value="ECO:0007669"/>
    <property type="project" value="TreeGrafter"/>
</dbReference>
<dbReference type="SFLD" id="SFLDG01200">
    <property type="entry name" value="SUF1.1"/>
    <property type="match status" value="1"/>
</dbReference>
<feature type="domain" description="Thioredoxin-like fold" evidence="2">
    <location>
        <begin position="26"/>
        <end position="125"/>
    </location>
</feature>
<dbReference type="InterPro" id="IPR050931">
    <property type="entry name" value="Mito_Protein_Transport_Metaxin"/>
</dbReference>
<gene>
    <name evidence="3" type="ORF">K505DRAFT_329772</name>
</gene>
<comment type="similarity">
    <text evidence="1">Belongs to the FAX family.</text>
</comment>
<evidence type="ECO:0000259" key="2">
    <source>
        <dbReference type="Pfam" id="PF17172"/>
    </source>
</evidence>
<dbReference type="InterPro" id="IPR040079">
    <property type="entry name" value="Glutathione_S-Trfase"/>
</dbReference>
<organism evidence="3 4">
    <name type="scientific">Melanomma pulvis-pyrius CBS 109.77</name>
    <dbReference type="NCBI Taxonomy" id="1314802"/>
    <lineage>
        <taxon>Eukaryota</taxon>
        <taxon>Fungi</taxon>
        <taxon>Dikarya</taxon>
        <taxon>Ascomycota</taxon>
        <taxon>Pezizomycotina</taxon>
        <taxon>Dothideomycetes</taxon>
        <taxon>Pleosporomycetidae</taxon>
        <taxon>Pleosporales</taxon>
        <taxon>Melanommataceae</taxon>
        <taxon>Melanomma</taxon>
    </lineage>
</organism>
<dbReference type="PANTHER" id="PTHR12289:SF41">
    <property type="entry name" value="FAILED AXON CONNECTIONS-RELATED"/>
    <property type="match status" value="1"/>
</dbReference>
<evidence type="ECO:0000256" key="1">
    <source>
        <dbReference type="ARBA" id="ARBA00006475"/>
    </source>
</evidence>